<dbReference type="AlphaFoldDB" id="A0ABD6E7U5"/>
<evidence type="ECO:0000313" key="1">
    <source>
        <dbReference type="EMBL" id="MFH4975357.1"/>
    </source>
</evidence>
<dbReference type="Proteomes" id="UP001608902">
    <property type="component" value="Unassembled WGS sequence"/>
</dbReference>
<comment type="caution">
    <text evidence="1">The sequence shown here is derived from an EMBL/GenBank/DDBJ whole genome shotgun (WGS) entry which is preliminary data.</text>
</comment>
<organism evidence="1 2">
    <name type="scientific">Gnathostoma spinigerum</name>
    <dbReference type="NCBI Taxonomy" id="75299"/>
    <lineage>
        <taxon>Eukaryota</taxon>
        <taxon>Metazoa</taxon>
        <taxon>Ecdysozoa</taxon>
        <taxon>Nematoda</taxon>
        <taxon>Chromadorea</taxon>
        <taxon>Rhabditida</taxon>
        <taxon>Spirurina</taxon>
        <taxon>Gnathostomatomorpha</taxon>
        <taxon>Gnathostomatoidea</taxon>
        <taxon>Gnathostomatidae</taxon>
        <taxon>Gnathostoma</taxon>
    </lineage>
</organism>
<evidence type="ECO:0000313" key="2">
    <source>
        <dbReference type="Proteomes" id="UP001608902"/>
    </source>
</evidence>
<proteinExistence type="predicted"/>
<gene>
    <name evidence="1" type="ORF">AB6A40_002066</name>
</gene>
<dbReference type="EMBL" id="JBGFUD010000865">
    <property type="protein sequence ID" value="MFH4975357.1"/>
    <property type="molecule type" value="Genomic_DNA"/>
</dbReference>
<sequence length="24" mass="2765">MVVAVMHLYLSNELDEFSEKLLAL</sequence>
<name>A0ABD6E7U5_9BILA</name>
<keyword evidence="2" id="KW-1185">Reference proteome</keyword>
<reference evidence="1 2" key="1">
    <citation type="submission" date="2024-08" db="EMBL/GenBank/DDBJ databases">
        <title>Gnathostoma spinigerum genome.</title>
        <authorList>
            <person name="Gonzalez-Bertolin B."/>
            <person name="Monzon S."/>
            <person name="Zaballos A."/>
            <person name="Jimenez P."/>
            <person name="Dekumyoy P."/>
            <person name="Varona S."/>
            <person name="Cuesta I."/>
            <person name="Sumanam S."/>
            <person name="Adisakwattana P."/>
            <person name="Gasser R.B."/>
            <person name="Hernandez-Gonzalez A."/>
            <person name="Young N.D."/>
            <person name="Perteguer M.J."/>
        </authorList>
    </citation>
    <scope>NUCLEOTIDE SEQUENCE [LARGE SCALE GENOMIC DNA]</scope>
    <source>
        <strain evidence="1">AL3</strain>
        <tissue evidence="1">Liver</tissue>
    </source>
</reference>
<accession>A0ABD6E7U5</accession>
<protein>
    <submittedName>
        <fullName evidence="1">Uncharacterized protein</fullName>
    </submittedName>
</protein>